<proteinExistence type="predicted"/>
<protein>
    <recommendedName>
        <fullName evidence="2">receptor protein-tyrosine kinase</fullName>
        <ecNumber evidence="2">2.7.10.1</ecNumber>
    </recommendedName>
</protein>
<feature type="domain" description="Ig-like" evidence="18">
    <location>
        <begin position="48"/>
        <end position="150"/>
    </location>
</feature>
<evidence type="ECO:0000256" key="13">
    <source>
        <dbReference type="ARBA" id="ARBA00023137"/>
    </source>
</evidence>
<keyword evidence="4" id="KW-0808">Transferase</keyword>
<accession>A0AAD9QDR5</accession>
<keyword evidence="9" id="KW-0418">Kinase</keyword>
<reference evidence="19" key="2">
    <citation type="journal article" date="2023" name="Science">
        <title>Genomic signatures of disease resistance in endangered staghorn corals.</title>
        <authorList>
            <person name="Vollmer S.V."/>
            <person name="Selwyn J.D."/>
            <person name="Despard B.A."/>
            <person name="Roesel C.L."/>
        </authorList>
    </citation>
    <scope>NUCLEOTIDE SEQUENCE</scope>
    <source>
        <strain evidence="19">K2</strain>
    </source>
</reference>
<dbReference type="InterPro" id="IPR052615">
    <property type="entry name" value="FGFRL"/>
</dbReference>
<evidence type="ECO:0000256" key="17">
    <source>
        <dbReference type="ARBA" id="ARBA00023319"/>
    </source>
</evidence>
<dbReference type="PROSITE" id="PS50835">
    <property type="entry name" value="IG_LIKE"/>
    <property type="match status" value="1"/>
</dbReference>
<dbReference type="GO" id="GO:0017134">
    <property type="term" value="F:fibroblast growth factor binding"/>
    <property type="evidence" value="ECO:0007669"/>
    <property type="project" value="TreeGrafter"/>
</dbReference>
<evidence type="ECO:0000256" key="14">
    <source>
        <dbReference type="ARBA" id="ARBA00023157"/>
    </source>
</evidence>
<keyword evidence="15 19" id="KW-0675">Receptor</keyword>
<dbReference type="InterPro" id="IPR013098">
    <property type="entry name" value="Ig_I-set"/>
</dbReference>
<reference evidence="19" key="1">
    <citation type="journal article" date="2023" name="G3 (Bethesda)">
        <title>Whole genome assembly and annotation of the endangered Caribbean coral Acropora cervicornis.</title>
        <authorList>
            <person name="Selwyn J.D."/>
            <person name="Vollmer S.V."/>
        </authorList>
    </citation>
    <scope>NUCLEOTIDE SEQUENCE</scope>
    <source>
        <strain evidence="19">K2</strain>
    </source>
</reference>
<evidence type="ECO:0000256" key="6">
    <source>
        <dbReference type="ARBA" id="ARBA00022729"/>
    </source>
</evidence>
<evidence type="ECO:0000256" key="7">
    <source>
        <dbReference type="ARBA" id="ARBA00022737"/>
    </source>
</evidence>
<evidence type="ECO:0000256" key="10">
    <source>
        <dbReference type="ARBA" id="ARBA00022840"/>
    </source>
</evidence>
<keyword evidence="12" id="KW-0472">Membrane</keyword>
<dbReference type="EMBL" id="JARQWQ010000042">
    <property type="protein sequence ID" value="KAK2559015.1"/>
    <property type="molecule type" value="Genomic_DNA"/>
</dbReference>
<evidence type="ECO:0000256" key="3">
    <source>
        <dbReference type="ARBA" id="ARBA00022553"/>
    </source>
</evidence>
<evidence type="ECO:0000256" key="16">
    <source>
        <dbReference type="ARBA" id="ARBA00023180"/>
    </source>
</evidence>
<dbReference type="Pfam" id="PF13927">
    <property type="entry name" value="Ig_3"/>
    <property type="match status" value="1"/>
</dbReference>
<dbReference type="Proteomes" id="UP001249851">
    <property type="component" value="Unassembled WGS sequence"/>
</dbReference>
<dbReference type="Pfam" id="PF07679">
    <property type="entry name" value="I-set"/>
    <property type="match status" value="2"/>
</dbReference>
<dbReference type="FunFam" id="2.60.40.10:FF:000020">
    <property type="entry name" value="Fibroblast growth factor receptor"/>
    <property type="match status" value="1"/>
</dbReference>
<dbReference type="Gene3D" id="2.60.40.10">
    <property type="entry name" value="Immunoglobulins"/>
    <property type="match status" value="3"/>
</dbReference>
<gene>
    <name evidence="19" type="ORF">P5673_018646</name>
</gene>
<evidence type="ECO:0000259" key="18">
    <source>
        <dbReference type="PROSITE" id="PS50835"/>
    </source>
</evidence>
<organism evidence="19 20">
    <name type="scientific">Acropora cervicornis</name>
    <name type="common">Staghorn coral</name>
    <dbReference type="NCBI Taxonomy" id="6130"/>
    <lineage>
        <taxon>Eukaryota</taxon>
        <taxon>Metazoa</taxon>
        <taxon>Cnidaria</taxon>
        <taxon>Anthozoa</taxon>
        <taxon>Hexacorallia</taxon>
        <taxon>Scleractinia</taxon>
        <taxon>Astrocoeniina</taxon>
        <taxon>Acroporidae</taxon>
        <taxon>Acropora</taxon>
    </lineage>
</organism>
<keyword evidence="16" id="KW-0325">Glycoprotein</keyword>
<sequence length="224" mass="25474">MDRYFNSSLWFFRLRDLVPDDSGKYTCIVTNPYGSINHTFTLKVVVKPQSRPILQSDLPRNTTVKLGDNATMECIVLVSGTLPDFRWLKWDKNITSQPKMNGMMKASGSNKLIDPIHYKTIKDGEYHGMQLEIYNVSDNDLGLYTCFVSNHIGYDYNSAFLIKSEERPRPTTSEKYPPRIRLISRDNGIVKIKNTQLVDAGNYTCIAANSLGSVNATLELHVRQ</sequence>
<keyword evidence="10" id="KW-0067">ATP-binding</keyword>
<evidence type="ECO:0000256" key="5">
    <source>
        <dbReference type="ARBA" id="ARBA00022692"/>
    </source>
</evidence>
<dbReference type="InterPro" id="IPR003599">
    <property type="entry name" value="Ig_sub"/>
</dbReference>
<keyword evidence="11" id="KW-1133">Transmembrane helix</keyword>
<dbReference type="InterPro" id="IPR013783">
    <property type="entry name" value="Ig-like_fold"/>
</dbReference>
<evidence type="ECO:0000256" key="9">
    <source>
        <dbReference type="ARBA" id="ARBA00022777"/>
    </source>
</evidence>
<evidence type="ECO:0000256" key="12">
    <source>
        <dbReference type="ARBA" id="ARBA00023136"/>
    </source>
</evidence>
<dbReference type="EC" id="2.7.10.1" evidence="2"/>
<keyword evidence="7" id="KW-0677">Repeat</keyword>
<evidence type="ECO:0000313" key="20">
    <source>
        <dbReference type="Proteomes" id="UP001249851"/>
    </source>
</evidence>
<evidence type="ECO:0000256" key="1">
    <source>
        <dbReference type="ARBA" id="ARBA00004167"/>
    </source>
</evidence>
<comment type="caution">
    <text evidence="19">The sequence shown here is derived from an EMBL/GenBank/DDBJ whole genome shotgun (WGS) entry which is preliminary data.</text>
</comment>
<evidence type="ECO:0000256" key="11">
    <source>
        <dbReference type="ARBA" id="ARBA00022989"/>
    </source>
</evidence>
<evidence type="ECO:0000256" key="8">
    <source>
        <dbReference type="ARBA" id="ARBA00022741"/>
    </source>
</evidence>
<evidence type="ECO:0000313" key="19">
    <source>
        <dbReference type="EMBL" id="KAK2559015.1"/>
    </source>
</evidence>
<feature type="non-terminal residue" evidence="19">
    <location>
        <position position="224"/>
    </location>
</feature>
<keyword evidence="17" id="KW-0393">Immunoglobulin domain</keyword>
<dbReference type="SUPFAM" id="SSF48726">
    <property type="entry name" value="Immunoglobulin"/>
    <property type="match status" value="3"/>
</dbReference>
<evidence type="ECO:0000256" key="15">
    <source>
        <dbReference type="ARBA" id="ARBA00023170"/>
    </source>
</evidence>
<dbReference type="SMART" id="SM00408">
    <property type="entry name" value="IGc2"/>
    <property type="match status" value="1"/>
</dbReference>
<comment type="subcellular location">
    <subcellularLocation>
        <location evidence="1">Membrane</location>
        <topology evidence="1">Single-pass membrane protein</topology>
    </subcellularLocation>
</comment>
<name>A0AAD9QDR5_ACRCE</name>
<dbReference type="PANTHER" id="PTHR19890">
    <property type="entry name" value="FIBROBLAST GROWTH FACTOR RECEPTOR"/>
    <property type="match status" value="1"/>
</dbReference>
<dbReference type="GO" id="GO:0005886">
    <property type="term" value="C:plasma membrane"/>
    <property type="evidence" value="ECO:0007669"/>
    <property type="project" value="TreeGrafter"/>
</dbReference>
<keyword evidence="8" id="KW-0547">Nucleotide-binding</keyword>
<dbReference type="AlphaFoldDB" id="A0AAD9QDR5"/>
<keyword evidence="6" id="KW-0732">Signal</keyword>
<dbReference type="PANTHER" id="PTHR19890:SF10">
    <property type="entry name" value="FIBROBLAST GROWTH FACTOR RECEPTOR-LIKE 1"/>
    <property type="match status" value="1"/>
</dbReference>
<keyword evidence="14" id="KW-1015">Disulfide bond</keyword>
<dbReference type="SMART" id="SM00409">
    <property type="entry name" value="IG"/>
    <property type="match status" value="2"/>
</dbReference>
<keyword evidence="13" id="KW-0829">Tyrosine-protein kinase</keyword>
<keyword evidence="20" id="KW-1185">Reference proteome</keyword>
<keyword evidence="5" id="KW-0812">Transmembrane</keyword>
<dbReference type="InterPro" id="IPR007110">
    <property type="entry name" value="Ig-like_dom"/>
</dbReference>
<evidence type="ECO:0000256" key="4">
    <source>
        <dbReference type="ARBA" id="ARBA00022679"/>
    </source>
</evidence>
<dbReference type="InterPro" id="IPR036179">
    <property type="entry name" value="Ig-like_dom_sf"/>
</dbReference>
<dbReference type="InterPro" id="IPR003598">
    <property type="entry name" value="Ig_sub2"/>
</dbReference>
<keyword evidence="3" id="KW-0597">Phosphoprotein</keyword>
<dbReference type="GO" id="GO:0005524">
    <property type="term" value="F:ATP binding"/>
    <property type="evidence" value="ECO:0007669"/>
    <property type="project" value="UniProtKB-KW"/>
</dbReference>
<evidence type="ECO:0000256" key="2">
    <source>
        <dbReference type="ARBA" id="ARBA00011902"/>
    </source>
</evidence>
<dbReference type="GO" id="GO:0005007">
    <property type="term" value="F:fibroblast growth factor receptor activity"/>
    <property type="evidence" value="ECO:0007669"/>
    <property type="project" value="TreeGrafter"/>
</dbReference>